<evidence type="ECO:0000256" key="11">
    <source>
        <dbReference type="ARBA" id="ARBA00023303"/>
    </source>
</evidence>
<accession>Q4U9P7</accession>
<reference evidence="18 19" key="1">
    <citation type="journal article" date="2005" name="Science">
        <title>Genome of the host-cell transforming parasite Theileria annulata compared with T. parva.</title>
        <authorList>
            <person name="Pain A."/>
            <person name="Renauld H."/>
            <person name="Berriman M."/>
            <person name="Murphy L."/>
            <person name="Yeats C.A."/>
            <person name="Weir W."/>
            <person name="Kerhornou A."/>
            <person name="Aslett M."/>
            <person name="Bishop R."/>
            <person name="Bouchier C."/>
            <person name="Cochet M."/>
            <person name="Coulson R.M.R."/>
            <person name="Cronin A."/>
            <person name="de Villiers E.P."/>
            <person name="Fraser A."/>
            <person name="Fosker N."/>
            <person name="Gardner M."/>
            <person name="Goble A."/>
            <person name="Griffiths-Jones S."/>
            <person name="Harris D.E."/>
            <person name="Katzer F."/>
            <person name="Larke N."/>
            <person name="Lord A."/>
            <person name="Maser P."/>
            <person name="McKellar S."/>
            <person name="Mooney P."/>
            <person name="Morton F."/>
            <person name="Nene V."/>
            <person name="O'Neil S."/>
            <person name="Price C."/>
            <person name="Quail M.A."/>
            <person name="Rabbinowitsch E."/>
            <person name="Rawlings N.D."/>
            <person name="Rutter S."/>
            <person name="Saunders D."/>
            <person name="Seeger K."/>
            <person name="Shah T."/>
            <person name="Squares R."/>
            <person name="Squares S."/>
            <person name="Tivey A."/>
            <person name="Walker A.R."/>
            <person name="Woodward J."/>
            <person name="Dobbelaere D.A.E."/>
            <person name="Langsley G."/>
            <person name="Rajandream M.A."/>
            <person name="McKeever D."/>
            <person name="Shiels B."/>
            <person name="Tait A."/>
            <person name="Barrell B.G."/>
            <person name="Hall N."/>
        </authorList>
    </citation>
    <scope>NUCLEOTIDE SEQUENCE [LARGE SCALE GENOMIC DNA]</scope>
    <source>
        <strain evidence="19">Ankara</strain>
    </source>
</reference>
<feature type="transmembrane region" description="Helical" evidence="13">
    <location>
        <begin position="193"/>
        <end position="216"/>
    </location>
</feature>
<dbReference type="EMBL" id="CR940353">
    <property type="protein sequence ID" value="CAI76456.1"/>
    <property type="molecule type" value="Genomic_DNA"/>
</dbReference>
<dbReference type="SUPFAM" id="SSF81324">
    <property type="entry name" value="Voltage-gated potassium channels"/>
    <property type="match status" value="1"/>
</dbReference>
<comment type="subcellular location">
    <subcellularLocation>
        <location evidence="1">Membrane</location>
        <topology evidence="1">Multi-pass membrane protein</topology>
    </subcellularLocation>
</comment>
<evidence type="ECO:0000259" key="17">
    <source>
        <dbReference type="Pfam" id="PF22614"/>
    </source>
</evidence>
<keyword evidence="3" id="KW-0633">Potassium transport</keyword>
<dbReference type="Pfam" id="PF07885">
    <property type="entry name" value="Ion_trans_2"/>
    <property type="match status" value="1"/>
</dbReference>
<organism evidence="18 19">
    <name type="scientific">Theileria annulata</name>
    <dbReference type="NCBI Taxonomy" id="5874"/>
    <lineage>
        <taxon>Eukaryota</taxon>
        <taxon>Sar</taxon>
        <taxon>Alveolata</taxon>
        <taxon>Apicomplexa</taxon>
        <taxon>Aconoidasida</taxon>
        <taxon>Piroplasmida</taxon>
        <taxon>Theileriidae</taxon>
        <taxon>Theileria</taxon>
    </lineage>
</organism>
<dbReference type="InterPro" id="IPR003929">
    <property type="entry name" value="K_chnl_BK_asu"/>
</dbReference>
<proteinExistence type="predicted"/>
<keyword evidence="9" id="KW-0406">Ion transport</keyword>
<evidence type="ECO:0000256" key="1">
    <source>
        <dbReference type="ARBA" id="ARBA00004141"/>
    </source>
</evidence>
<evidence type="ECO:0000259" key="14">
    <source>
        <dbReference type="Pfam" id="PF03493"/>
    </source>
</evidence>
<dbReference type="InParanoid" id="Q4U9P7"/>
<keyword evidence="11" id="KW-0407">Ion channel</keyword>
<feature type="transmembrane region" description="Helical" evidence="13">
    <location>
        <begin position="17"/>
        <end position="36"/>
    </location>
</feature>
<keyword evidence="6" id="KW-0851">Voltage-gated channel</keyword>
<dbReference type="OrthoDB" id="10035564at2759"/>
<protein>
    <submittedName>
        <fullName evidence="18">Uncharacterized protein</fullName>
    </submittedName>
</protein>
<dbReference type="Pfam" id="PF22614">
    <property type="entry name" value="Slo-like_RCK"/>
    <property type="match status" value="1"/>
</dbReference>
<dbReference type="PANTHER" id="PTHR10027:SF10">
    <property type="entry name" value="SLOWPOKE 2, ISOFORM D"/>
    <property type="match status" value="1"/>
</dbReference>
<evidence type="ECO:0000256" key="8">
    <source>
        <dbReference type="ARBA" id="ARBA00022989"/>
    </source>
</evidence>
<feature type="transmembrane region" description="Helical" evidence="13">
    <location>
        <begin position="791"/>
        <end position="809"/>
    </location>
</feature>
<dbReference type="PANTHER" id="PTHR10027">
    <property type="entry name" value="CALCIUM-ACTIVATED POTASSIUM CHANNEL ALPHA CHAIN"/>
    <property type="match status" value="1"/>
</dbReference>
<evidence type="ECO:0000256" key="4">
    <source>
        <dbReference type="ARBA" id="ARBA00022692"/>
    </source>
</evidence>
<gene>
    <name evidence="18" type="ORF">TA08325</name>
</gene>
<dbReference type="InterPro" id="IPR048735">
    <property type="entry name" value="Slowpoke-like_C"/>
</dbReference>
<dbReference type="VEuPathDB" id="PiroplasmaDB:TA08325"/>
<dbReference type="Pfam" id="PF03493">
    <property type="entry name" value="BK_channel_a"/>
    <property type="match status" value="1"/>
</dbReference>
<dbReference type="KEGG" id="tan:TA08325"/>
<keyword evidence="2" id="KW-0813">Transport</keyword>
<dbReference type="GO" id="GO:0005267">
    <property type="term" value="F:potassium channel activity"/>
    <property type="evidence" value="ECO:0007669"/>
    <property type="project" value="UniProtKB-KW"/>
</dbReference>
<evidence type="ECO:0000256" key="5">
    <source>
        <dbReference type="ARBA" id="ARBA00022826"/>
    </source>
</evidence>
<feature type="transmembrane region" description="Helical" evidence="13">
    <location>
        <begin position="1058"/>
        <end position="1077"/>
    </location>
</feature>
<dbReference type="Pfam" id="PF21014">
    <property type="entry name" value="Slowpoke_C"/>
    <property type="match status" value="1"/>
</dbReference>
<dbReference type="RefSeq" id="XP_953081.1">
    <property type="nucleotide sequence ID" value="XM_947988.1"/>
</dbReference>
<name>Q4U9P7_THEAN</name>
<dbReference type="OMA" id="VWIPYEM"/>
<dbReference type="Gene3D" id="1.10.287.70">
    <property type="match status" value="1"/>
</dbReference>
<dbReference type="Proteomes" id="UP000001950">
    <property type="component" value="Chromosome 4"/>
</dbReference>
<keyword evidence="10 13" id="KW-0472">Membrane</keyword>
<keyword evidence="7" id="KW-0630">Potassium</keyword>
<feature type="transmembrane region" description="Helical" evidence="13">
    <location>
        <begin position="278"/>
        <end position="294"/>
    </location>
</feature>
<comment type="catalytic activity">
    <reaction evidence="12">
        <text>K(+)(in) = K(+)(out)</text>
        <dbReference type="Rhea" id="RHEA:29463"/>
        <dbReference type="ChEBI" id="CHEBI:29103"/>
    </reaction>
</comment>
<evidence type="ECO:0000256" key="7">
    <source>
        <dbReference type="ARBA" id="ARBA00022958"/>
    </source>
</evidence>
<feature type="transmembrane region" description="Helical" evidence="13">
    <location>
        <begin position="306"/>
        <end position="323"/>
    </location>
</feature>
<evidence type="ECO:0000256" key="3">
    <source>
        <dbReference type="ARBA" id="ARBA00022538"/>
    </source>
</evidence>
<sequence length="1080" mass="124203">MFTSSNYKLNDKCVTKGTLATVLISIFLSTLCLTVITASDNDTRLVEILPSLLGGVVFFGSVYLINLIKSQLRKIINELNLNRRSSVRKPSVGSALAALDRELHRKHKYSLNTGVNSIIKLHITTYYYYLYYLRVLIRVSTAEICLFILEAKDSKDIFYSPIFWINSLILPPPVLISKWLLFPDLSYLQVYWIHGFIIWIKLFSIIQSYNYIHLYIFTIWINNRIIQTKDGSEKAKCIFRISLGIFFMSCSFAGSIFIMQGCHPFEGNSQYSYSFAQYLNYFYLAIITFSTVGYGDMIPLTVEARMCAICYIFWMVIWVPLTINRTLEIVLAKNILSGHLTSWYSIQSTFLIFILFFRAGLKKFVLVIGDVDPAQLSQFISKMYYTKDKCKIIVLTPNDIEVYTTQIKQADNLSISLCIMRGDIEVDGHLGILDMIQAKLATSIFILSSFKGSDLRLNDMKTIVRTIGIKKYGCRSENVMVQYCSPITHSIFQSPFGVEISLNDLKLSLVTKSITCPGIVTLIVNLSLNQYYNIGNTQNNYVNSKSIALYQSYLSGAEKSVCFHKIPNSCQGILFEVSILNYYSTYYLTISLCDTFFNSNGVILIGIISIDDPLSYKINPTGTEYYIKKGDTGIFILDFDSCPDLSQMSTKNSALIRRNTILLKLIKNGDLEIDKGTGSDLSTLTYDPEDNSEPTGDEIYRIEPTIIIPNPTINEEYDTSFSIFVKNLTYARENVFRNKDLPIITILGFTDFVIKLLYHFSTINQFNVIIAGNSVYHIYTLYIFTYTYRHYPITHSIILITLLLIVNKINIELLNQFKSFVAIIEVDLMKYTDIISSELHLSTFFYITPNPVDLKLENNADLSTIVVFRQIRNLLKTIRKVNYQGICNIFGLVELQNLNNVTFLDDSKWSQWNVYNESVDSSLIYINSQEYAMGQIISDELFYNVIIGSFSSSENYMFYNIMMDLISIPSSRRKNRGVELFKLSDLNLKPGKYTFSGVFNYVLQEMQSILIGLFRMYFINLFNYTNAINLFNYYGVSMENYVICSPEPDFELLENDMVFIYLIYFIKFINLFVNLMYRFI</sequence>
<evidence type="ECO:0000256" key="6">
    <source>
        <dbReference type="ARBA" id="ARBA00022882"/>
    </source>
</evidence>
<dbReference type="eggNOG" id="KOG1420">
    <property type="taxonomic scope" value="Eukaryota"/>
</dbReference>
<feature type="domain" description="RCK N-terminal" evidence="17">
    <location>
        <begin position="361"/>
        <end position="473"/>
    </location>
</feature>
<evidence type="ECO:0000259" key="16">
    <source>
        <dbReference type="Pfam" id="PF21014"/>
    </source>
</evidence>
<evidence type="ECO:0000256" key="10">
    <source>
        <dbReference type="ARBA" id="ARBA00023136"/>
    </source>
</evidence>
<dbReference type="InterPro" id="IPR047871">
    <property type="entry name" value="K_chnl_Slo-like"/>
</dbReference>
<feature type="domain" description="Ca2+-activated K+ channel Slowpoke-like C-terminal" evidence="16">
    <location>
        <begin position="978"/>
        <end position="1060"/>
    </location>
</feature>
<dbReference type="GO" id="GO:0034702">
    <property type="term" value="C:monoatomic ion channel complex"/>
    <property type="evidence" value="ECO:0007669"/>
    <property type="project" value="UniProtKB-KW"/>
</dbReference>
<feature type="transmembrane region" description="Helical" evidence="13">
    <location>
        <begin position="163"/>
        <end position="181"/>
    </location>
</feature>
<keyword evidence="5" id="KW-0631">Potassium channel</keyword>
<evidence type="ECO:0000259" key="15">
    <source>
        <dbReference type="Pfam" id="PF07885"/>
    </source>
</evidence>
<dbReference type="GeneID" id="3863040"/>
<dbReference type="InterPro" id="IPR003148">
    <property type="entry name" value="RCK_N"/>
</dbReference>
<feature type="transmembrane region" description="Helical" evidence="13">
    <location>
        <begin position="237"/>
        <end position="258"/>
    </location>
</feature>
<evidence type="ECO:0000256" key="2">
    <source>
        <dbReference type="ARBA" id="ARBA00022448"/>
    </source>
</evidence>
<evidence type="ECO:0000256" key="12">
    <source>
        <dbReference type="ARBA" id="ARBA00034430"/>
    </source>
</evidence>
<feature type="transmembrane region" description="Helical" evidence="13">
    <location>
        <begin position="48"/>
        <end position="68"/>
    </location>
</feature>
<keyword evidence="8 13" id="KW-1133">Transmembrane helix</keyword>
<feature type="domain" description="Potassium channel" evidence="15">
    <location>
        <begin position="260"/>
        <end position="329"/>
    </location>
</feature>
<evidence type="ECO:0000313" key="18">
    <source>
        <dbReference type="EMBL" id="CAI76456.1"/>
    </source>
</evidence>
<feature type="domain" description="Calcium-activated potassium channel BK alpha subunit" evidence="14">
    <location>
        <begin position="500"/>
        <end position="586"/>
    </location>
</feature>
<dbReference type="AlphaFoldDB" id="Q4U9P7"/>
<evidence type="ECO:0000256" key="9">
    <source>
        <dbReference type="ARBA" id="ARBA00023065"/>
    </source>
</evidence>
<keyword evidence="19" id="KW-1185">Reference proteome</keyword>
<evidence type="ECO:0000256" key="13">
    <source>
        <dbReference type="SAM" id="Phobius"/>
    </source>
</evidence>
<feature type="transmembrane region" description="Helical" evidence="13">
    <location>
        <begin position="343"/>
        <end position="361"/>
    </location>
</feature>
<evidence type="ECO:0000313" key="19">
    <source>
        <dbReference type="Proteomes" id="UP000001950"/>
    </source>
</evidence>
<feature type="transmembrane region" description="Helical" evidence="13">
    <location>
        <begin position="766"/>
        <end position="784"/>
    </location>
</feature>
<dbReference type="InterPro" id="IPR013099">
    <property type="entry name" value="K_chnl_dom"/>
</dbReference>
<keyword evidence="4 13" id="KW-0812">Transmembrane</keyword>